<evidence type="ECO:0000313" key="2">
    <source>
        <dbReference type="Proteomes" id="UP000663860"/>
    </source>
</evidence>
<organism evidence="1 2">
    <name type="scientific">Adineta steineri</name>
    <dbReference type="NCBI Taxonomy" id="433720"/>
    <lineage>
        <taxon>Eukaryota</taxon>
        <taxon>Metazoa</taxon>
        <taxon>Spiralia</taxon>
        <taxon>Gnathifera</taxon>
        <taxon>Rotifera</taxon>
        <taxon>Eurotatoria</taxon>
        <taxon>Bdelloidea</taxon>
        <taxon>Adinetida</taxon>
        <taxon>Adinetidae</taxon>
        <taxon>Adineta</taxon>
    </lineage>
</organism>
<comment type="caution">
    <text evidence="1">The sequence shown here is derived from an EMBL/GenBank/DDBJ whole genome shotgun (WGS) entry which is preliminary data.</text>
</comment>
<reference evidence="1" key="1">
    <citation type="submission" date="2021-02" db="EMBL/GenBank/DDBJ databases">
        <authorList>
            <person name="Nowell W R."/>
        </authorList>
    </citation>
    <scope>NUCLEOTIDE SEQUENCE</scope>
</reference>
<dbReference type="Proteomes" id="UP000663860">
    <property type="component" value="Unassembled WGS sequence"/>
</dbReference>
<proteinExistence type="predicted"/>
<dbReference type="AlphaFoldDB" id="A0A815UQF0"/>
<gene>
    <name evidence="1" type="ORF">IZO911_LOCUS45845</name>
</gene>
<protein>
    <submittedName>
        <fullName evidence="1">Uncharacterized protein</fullName>
    </submittedName>
</protein>
<sequence>YIDTAPSSLDLISDPLIHLRSLLKSISTVNGKTSTQIMLPDTFSNCTEKLRYFDKCKLFIDTPVTFGFSGGICFLQFNSNE</sequence>
<accession>A0A815UQF0</accession>
<dbReference type="EMBL" id="CAJNOE010005751">
    <property type="protein sequence ID" value="CAF1520727.1"/>
    <property type="molecule type" value="Genomic_DNA"/>
</dbReference>
<name>A0A815UQF0_9BILA</name>
<evidence type="ECO:0000313" key="1">
    <source>
        <dbReference type="EMBL" id="CAF1520727.1"/>
    </source>
</evidence>
<feature type="non-terminal residue" evidence="1">
    <location>
        <position position="1"/>
    </location>
</feature>